<dbReference type="InterPro" id="IPR052919">
    <property type="entry name" value="TA_system_RNase"/>
</dbReference>
<dbReference type="PANTHER" id="PTHR36173:SF2">
    <property type="entry name" value="RIBONUCLEASE VAPC16"/>
    <property type="match status" value="1"/>
</dbReference>
<evidence type="ECO:0000313" key="1">
    <source>
        <dbReference type="EMBL" id="PSR20192.1"/>
    </source>
</evidence>
<proteinExistence type="predicted"/>
<comment type="caution">
    <text evidence="1">The sequence shown here is derived from an EMBL/GenBank/DDBJ whole genome shotgun (WGS) entry which is preliminary data.</text>
</comment>
<dbReference type="AlphaFoldDB" id="A0A2T2WD67"/>
<reference evidence="1 2" key="1">
    <citation type="journal article" date="2014" name="BMC Genomics">
        <title>Comparison of environmental and isolate Sulfobacillus genomes reveals diverse carbon, sulfur, nitrogen, and hydrogen metabolisms.</title>
        <authorList>
            <person name="Justice N.B."/>
            <person name="Norman A."/>
            <person name="Brown C.T."/>
            <person name="Singh A."/>
            <person name="Thomas B.C."/>
            <person name="Banfield J.F."/>
        </authorList>
    </citation>
    <scope>NUCLEOTIDE SEQUENCE [LARGE SCALE GENOMIC DNA]</scope>
    <source>
        <strain evidence="1">AMDSBA3</strain>
    </source>
</reference>
<name>A0A2T2WD67_9FIRM</name>
<dbReference type="InterPro" id="IPR029060">
    <property type="entry name" value="PIN-like_dom_sf"/>
</dbReference>
<sequence>MMLRLDTQIYLWCLVDSPGITSAIAEQITEVDGVFVRTACIWEASSKIGLGKLEAQISDLVQGIEASGFMELPVSTEDAGQVASLAPIHQDPFDGLLVA</sequence>
<dbReference type="EMBL" id="PXYV01000078">
    <property type="protein sequence ID" value="PSR20192.1"/>
    <property type="molecule type" value="Genomic_DNA"/>
</dbReference>
<dbReference type="PANTHER" id="PTHR36173">
    <property type="entry name" value="RIBONUCLEASE VAPC16-RELATED"/>
    <property type="match status" value="1"/>
</dbReference>
<gene>
    <name evidence="1" type="ORF">C7B45_16025</name>
</gene>
<evidence type="ECO:0000313" key="2">
    <source>
        <dbReference type="Proteomes" id="UP000241848"/>
    </source>
</evidence>
<dbReference type="SUPFAM" id="SSF88723">
    <property type="entry name" value="PIN domain-like"/>
    <property type="match status" value="1"/>
</dbReference>
<accession>A0A2T2WD67</accession>
<protein>
    <submittedName>
        <fullName evidence="1">PIN domain nuclease</fullName>
    </submittedName>
</protein>
<organism evidence="1 2">
    <name type="scientific">Sulfobacillus acidophilus</name>
    <dbReference type="NCBI Taxonomy" id="53633"/>
    <lineage>
        <taxon>Bacteria</taxon>
        <taxon>Bacillati</taxon>
        <taxon>Bacillota</taxon>
        <taxon>Clostridia</taxon>
        <taxon>Eubacteriales</taxon>
        <taxon>Clostridiales Family XVII. Incertae Sedis</taxon>
        <taxon>Sulfobacillus</taxon>
    </lineage>
</organism>
<dbReference type="Proteomes" id="UP000241848">
    <property type="component" value="Unassembled WGS sequence"/>
</dbReference>